<dbReference type="Gene3D" id="3.40.50.300">
    <property type="entry name" value="P-loop containing nucleotide triphosphate hydrolases"/>
    <property type="match status" value="1"/>
</dbReference>
<evidence type="ECO:0000259" key="8">
    <source>
        <dbReference type="Pfam" id="PF05707"/>
    </source>
</evidence>
<comment type="subcellular location">
    <subcellularLocation>
        <location evidence="1">Host membrane</location>
        <topology evidence="1">Single-pass membrane protein</topology>
    </subcellularLocation>
</comment>
<dbReference type="GeneID" id="65073028"/>
<evidence type="ECO:0000256" key="4">
    <source>
        <dbReference type="ARBA" id="ARBA00022989"/>
    </source>
</evidence>
<evidence type="ECO:0000256" key="3">
    <source>
        <dbReference type="ARBA" id="ARBA00022870"/>
    </source>
</evidence>
<dbReference type="Proteomes" id="UP000030048">
    <property type="component" value="Segment"/>
</dbReference>
<name>A0A097ZPH8_9VIRU</name>
<keyword evidence="4 7" id="KW-1133">Transmembrane helix</keyword>
<accession>A0A097ZPH8</accession>
<evidence type="ECO:0000256" key="1">
    <source>
        <dbReference type="ARBA" id="ARBA00004379"/>
    </source>
</evidence>
<dbReference type="SUPFAM" id="SSF52540">
    <property type="entry name" value="P-loop containing nucleoside triphosphate hydrolases"/>
    <property type="match status" value="1"/>
</dbReference>
<dbReference type="RefSeq" id="YP_010084001.1">
    <property type="nucleotide sequence ID" value="NC_055054.1"/>
</dbReference>
<feature type="region of interest" description="Disordered" evidence="6">
    <location>
        <begin position="326"/>
        <end position="364"/>
    </location>
</feature>
<evidence type="ECO:0000313" key="9">
    <source>
        <dbReference type="EMBL" id="BAP81901.1"/>
    </source>
</evidence>
<evidence type="ECO:0000256" key="2">
    <source>
        <dbReference type="ARBA" id="ARBA00022692"/>
    </source>
</evidence>
<keyword evidence="3" id="KW-1043">Host membrane</keyword>
<dbReference type="GO" id="GO:0033644">
    <property type="term" value="C:host cell membrane"/>
    <property type="evidence" value="ECO:0007669"/>
    <property type="project" value="UniProtKB-SubCell"/>
</dbReference>
<evidence type="ECO:0000256" key="5">
    <source>
        <dbReference type="ARBA" id="ARBA00023136"/>
    </source>
</evidence>
<evidence type="ECO:0000313" key="10">
    <source>
        <dbReference type="Proteomes" id="UP000030048"/>
    </source>
</evidence>
<keyword evidence="5 7" id="KW-0472">Membrane</keyword>
<dbReference type="Pfam" id="PF05707">
    <property type="entry name" value="Zot"/>
    <property type="match status" value="1"/>
</dbReference>
<evidence type="ECO:0000256" key="7">
    <source>
        <dbReference type="SAM" id="Phobius"/>
    </source>
</evidence>
<reference evidence="9 10" key="1">
    <citation type="submission" date="2014-04" db="EMBL/GenBank/DDBJ databases">
        <title>Complete genome sequence of a filamentous bacteriophage RS611 that is infectious to phytopathogen Ralstonia solanacearum.</title>
        <authorList>
            <person name="Van T.T.B."/>
            <person name="Yoshida S."/>
            <person name="Miki K."/>
            <person name="Kondo A."/>
            <person name="Kamei K."/>
        </authorList>
    </citation>
    <scope>NUCLEOTIDE SEQUENCE [LARGE SCALE GENOMIC DNA]</scope>
</reference>
<evidence type="ECO:0000256" key="6">
    <source>
        <dbReference type="SAM" id="MobiDB-lite"/>
    </source>
</evidence>
<dbReference type="KEGG" id="vg:65073028"/>
<organism evidence="9 10">
    <name type="scientific">Ralstonia phage RS611</name>
    <dbReference type="NCBI Taxonomy" id="1497850"/>
    <lineage>
        <taxon>Viruses</taxon>
        <taxon>Monodnaviria</taxon>
        <taxon>Loebvirae</taxon>
        <taxon>Hofneiviricota</taxon>
        <taxon>Faserviricetes</taxon>
        <taxon>Tubulavirales</taxon>
        <taxon>Inoviridae</taxon>
        <taxon>Restivirus</taxon>
        <taxon>Restivirus RSS1</taxon>
    </lineage>
</organism>
<feature type="domain" description="Zona occludens toxin N-terminal" evidence="8">
    <location>
        <begin position="7"/>
        <end position="187"/>
    </location>
</feature>
<keyword evidence="2 7" id="KW-0812">Transmembrane</keyword>
<dbReference type="InterPro" id="IPR008900">
    <property type="entry name" value="Zot_N"/>
</dbReference>
<feature type="transmembrane region" description="Helical" evidence="7">
    <location>
        <begin position="193"/>
        <end position="214"/>
    </location>
</feature>
<protein>
    <recommendedName>
        <fullName evidence="8">Zona occludens toxin N-terminal domain-containing protein</fullName>
    </recommendedName>
</protein>
<dbReference type="EMBL" id="AB931172">
    <property type="protein sequence ID" value="BAP81901.1"/>
    <property type="molecule type" value="Genomic_DNA"/>
</dbReference>
<sequence>MSATQPITLITATPGGGKTALAVQMMKAAVDQGRPLFVMGIPELKLPYIPTPAVSDWTELREDPENPGMMLPYFTFPPNSLIVLDEAQRVFRVRTAGSKVPDHVAAFETVRHTGVTFVLITQNPTFLDSHIRKLVGQHVHLRDAGLLGRWYYEWPECANPETFNTAPIKKKWSLPKSSFGLYKSSSLHIKRKYTVPPVLMLFIACVLIAAFLAYRVYYRTGQLTTATPAKPVAAEQGRGGVASAPAVALKAGPSAAATDGAEILAAFVPAVSGRPETAPAYAQLRQIRSMPTVIGGACTSTRCTCYTAQGTDAGLDDMQCREWIRKPPFDPYREPQAAQEPISAQLAPATAQPEKTALKPAEGA</sequence>
<dbReference type="InterPro" id="IPR027417">
    <property type="entry name" value="P-loop_NTPase"/>
</dbReference>
<proteinExistence type="predicted"/>